<name>A0ABS8JMF3_9BURK</name>
<evidence type="ECO:0000259" key="7">
    <source>
        <dbReference type="PROSITE" id="PS50902"/>
    </source>
</evidence>
<evidence type="ECO:0000256" key="6">
    <source>
        <dbReference type="SAM" id="SignalP"/>
    </source>
</evidence>
<evidence type="ECO:0000256" key="3">
    <source>
        <dbReference type="ARBA" id="ARBA00022982"/>
    </source>
</evidence>
<feature type="chain" id="PRO_5045955078" description="NADPH--hemoprotein reductase" evidence="6">
    <location>
        <begin position="27"/>
        <end position="548"/>
    </location>
</feature>
<evidence type="ECO:0000313" key="9">
    <source>
        <dbReference type="EMBL" id="MCC8391082.1"/>
    </source>
</evidence>
<dbReference type="InterPro" id="IPR029039">
    <property type="entry name" value="Flavoprotein-like_sf"/>
</dbReference>
<sequence length="548" mass="59711">MLEPARLAWLLAAAGALLAWASPVRAGSAAGVGFAYLCACAAIVAAHRARGQAALATGTDTPEQEQDDVILVAYASQTGSAEQLATQTRRVLEAAGTRVRLAPLGLLKSDDLLAHARALFVVSTTGEGEPPDHAAPFVRRAMQAEPHDSHATQLATLRYAVLALGDRAYANYCAFGHRVAGWLNHRGAQPLFDTIEVDNGDALALRRWQTQLSTLVGSDVDTAWMPLNDSIWTLDQRELLNPGSAGAPAYHIGLSPRDAATLDWQAGDIAEIQPRQPAHRVQRWLARHGLDGAAPVHCEGRAMRFEQALATRQLPSEDDDRNDDRNDHRGLSPQDWIDTLAPHARRSYSIASLPADGRLELLIRQARAGDASAAGGYRLGLASGWLTAHAEPGDEITLRVRTNRAFHAPRDARPLILIGNGTGLAGLRAHLKQRARDGQRRNWLIFGERSAAHDFFYRDEIAAWQRDRVLERTDLAWSRDGGELRYVQHALSAAADALREWLDAGAAIYVCGSLDGMAPDVHRALLAIVGQQRLDELISAGRYRRDVY</sequence>
<evidence type="ECO:0000256" key="4">
    <source>
        <dbReference type="ARBA" id="ARBA00023797"/>
    </source>
</evidence>
<dbReference type="EMBL" id="JAJITD010000001">
    <property type="protein sequence ID" value="MCC8391082.1"/>
    <property type="molecule type" value="Genomic_DNA"/>
</dbReference>
<dbReference type="Gene3D" id="2.40.30.10">
    <property type="entry name" value="Translation factors"/>
    <property type="match status" value="1"/>
</dbReference>
<dbReference type="InterPro" id="IPR001094">
    <property type="entry name" value="Flavdoxin-like"/>
</dbReference>
<feature type="domain" description="Flavodoxin-like" evidence="7">
    <location>
        <begin position="70"/>
        <end position="213"/>
    </location>
</feature>
<evidence type="ECO:0000259" key="8">
    <source>
        <dbReference type="PROSITE" id="PS51384"/>
    </source>
</evidence>
<dbReference type="CDD" id="cd06200">
    <property type="entry name" value="SiR_like1"/>
    <property type="match status" value="1"/>
</dbReference>
<dbReference type="Gene3D" id="3.40.50.80">
    <property type="entry name" value="Nucleotide-binding domain of ferredoxin-NADP reductase (FNR) module"/>
    <property type="match status" value="1"/>
</dbReference>
<dbReference type="InterPro" id="IPR001709">
    <property type="entry name" value="Flavoprot_Pyr_Nucl_cyt_Rdtase"/>
</dbReference>
<dbReference type="EC" id="1.6.2.4" evidence="4"/>
<dbReference type="InterPro" id="IPR008254">
    <property type="entry name" value="Flavodoxin/NO_synth"/>
</dbReference>
<dbReference type="PROSITE" id="PS51384">
    <property type="entry name" value="FAD_FR"/>
    <property type="match status" value="1"/>
</dbReference>
<dbReference type="PANTHER" id="PTHR19384:SF17">
    <property type="entry name" value="NADPH--CYTOCHROME P450 REDUCTASE"/>
    <property type="match status" value="1"/>
</dbReference>
<evidence type="ECO:0000256" key="2">
    <source>
        <dbReference type="ARBA" id="ARBA00022643"/>
    </source>
</evidence>
<proteinExistence type="predicted"/>
<keyword evidence="2" id="KW-0288">FMN</keyword>
<dbReference type="PRINTS" id="PR00369">
    <property type="entry name" value="FLAVODOXIN"/>
</dbReference>
<feature type="signal peptide" evidence="6">
    <location>
        <begin position="1"/>
        <end position="26"/>
    </location>
</feature>
<dbReference type="SUPFAM" id="SSF52343">
    <property type="entry name" value="Ferredoxin reductase-like, C-terminal NADP-linked domain"/>
    <property type="match status" value="1"/>
</dbReference>
<accession>A0ABS8JMF3</accession>
<keyword evidence="1" id="KW-0285">Flavoprotein</keyword>
<evidence type="ECO:0000313" key="10">
    <source>
        <dbReference type="Proteomes" id="UP001431019"/>
    </source>
</evidence>
<gene>
    <name evidence="9" type="ORF">LJ656_00645</name>
</gene>
<dbReference type="PRINTS" id="PR00371">
    <property type="entry name" value="FPNCR"/>
</dbReference>
<comment type="caution">
    <text evidence="9">The sequence shown here is derived from an EMBL/GenBank/DDBJ whole genome shotgun (WGS) entry which is preliminary data.</text>
</comment>
<dbReference type="PANTHER" id="PTHR19384">
    <property type="entry name" value="NITRIC OXIDE SYNTHASE-RELATED"/>
    <property type="match status" value="1"/>
</dbReference>
<keyword evidence="3" id="KW-0249">Electron transport</keyword>
<dbReference type="InterPro" id="IPR039261">
    <property type="entry name" value="FNR_nucleotide-bd"/>
</dbReference>
<dbReference type="Pfam" id="PF00175">
    <property type="entry name" value="NAD_binding_1"/>
    <property type="match status" value="1"/>
</dbReference>
<dbReference type="InterPro" id="IPR001433">
    <property type="entry name" value="OxRdtase_FAD/NAD-bd"/>
</dbReference>
<dbReference type="Gene3D" id="3.40.50.360">
    <property type="match status" value="1"/>
</dbReference>
<dbReference type="RefSeq" id="WP_230507315.1">
    <property type="nucleotide sequence ID" value="NZ_JAJITD010000001.1"/>
</dbReference>
<dbReference type="PROSITE" id="PS50902">
    <property type="entry name" value="FLAVODOXIN_LIKE"/>
    <property type="match status" value="1"/>
</dbReference>
<evidence type="ECO:0000256" key="5">
    <source>
        <dbReference type="SAM" id="MobiDB-lite"/>
    </source>
</evidence>
<reference evidence="9 10" key="1">
    <citation type="submission" date="2021-11" db="EMBL/GenBank/DDBJ databases">
        <authorList>
            <person name="Oh E.-T."/>
            <person name="Kim S.-B."/>
        </authorList>
    </citation>
    <scope>NUCLEOTIDE SEQUENCE [LARGE SCALE GENOMIC DNA]</scope>
    <source>
        <strain evidence="9 10">MMS20-SJTR3</strain>
    </source>
</reference>
<keyword evidence="10" id="KW-1185">Reference proteome</keyword>
<feature type="region of interest" description="Disordered" evidence="5">
    <location>
        <begin position="311"/>
        <end position="335"/>
    </location>
</feature>
<protein>
    <recommendedName>
        <fullName evidence="4">NADPH--hemoprotein reductase</fullName>
        <ecNumber evidence="4">1.6.2.4</ecNumber>
    </recommendedName>
</protein>
<organism evidence="9 10">
    <name type="scientific">Paraburkholderia sejongensis</name>
    <dbReference type="NCBI Taxonomy" id="2886946"/>
    <lineage>
        <taxon>Bacteria</taxon>
        <taxon>Pseudomonadati</taxon>
        <taxon>Pseudomonadota</taxon>
        <taxon>Betaproteobacteria</taxon>
        <taxon>Burkholderiales</taxon>
        <taxon>Burkholderiaceae</taxon>
        <taxon>Paraburkholderia</taxon>
    </lineage>
</organism>
<dbReference type="SUPFAM" id="SSF52218">
    <property type="entry name" value="Flavoproteins"/>
    <property type="match status" value="1"/>
</dbReference>
<dbReference type="Proteomes" id="UP001431019">
    <property type="component" value="Unassembled WGS sequence"/>
</dbReference>
<dbReference type="SUPFAM" id="SSF63380">
    <property type="entry name" value="Riboflavin synthase domain-like"/>
    <property type="match status" value="1"/>
</dbReference>
<keyword evidence="3" id="KW-0813">Transport</keyword>
<feature type="domain" description="FAD-binding FR-type" evidence="8">
    <location>
        <begin position="227"/>
        <end position="409"/>
    </location>
</feature>
<keyword evidence="6" id="KW-0732">Signal</keyword>
<dbReference type="InterPro" id="IPR017938">
    <property type="entry name" value="Riboflavin_synthase-like_b-brl"/>
</dbReference>
<dbReference type="InterPro" id="IPR017927">
    <property type="entry name" value="FAD-bd_FR_type"/>
</dbReference>
<dbReference type="Pfam" id="PF00258">
    <property type="entry name" value="Flavodoxin_1"/>
    <property type="match status" value="1"/>
</dbReference>
<evidence type="ECO:0000256" key="1">
    <source>
        <dbReference type="ARBA" id="ARBA00022630"/>
    </source>
</evidence>